<dbReference type="AlphaFoldDB" id="B6Q5V8"/>
<keyword evidence="2" id="KW-1185">Reference proteome</keyword>
<protein>
    <submittedName>
        <fullName evidence="1">Uncharacterized protein</fullName>
    </submittedName>
</protein>
<dbReference type="PhylomeDB" id="B6Q5V8"/>
<name>B6Q5V8_TALMQ</name>
<organism evidence="1 2">
    <name type="scientific">Talaromyces marneffei (strain ATCC 18224 / CBS 334.59 / QM 7333)</name>
    <name type="common">Penicillium marneffei</name>
    <dbReference type="NCBI Taxonomy" id="441960"/>
    <lineage>
        <taxon>Eukaryota</taxon>
        <taxon>Fungi</taxon>
        <taxon>Dikarya</taxon>
        <taxon>Ascomycota</taxon>
        <taxon>Pezizomycotina</taxon>
        <taxon>Eurotiomycetes</taxon>
        <taxon>Eurotiomycetidae</taxon>
        <taxon>Eurotiales</taxon>
        <taxon>Trichocomaceae</taxon>
        <taxon>Talaromyces</taxon>
        <taxon>Talaromyces sect. Talaromyces</taxon>
    </lineage>
</organism>
<dbReference type="HOGENOM" id="CLU_2134371_0_0_1"/>
<accession>B6Q5V8</accession>
<dbReference type="EMBL" id="DS995899">
    <property type="protein sequence ID" value="EEA28497.1"/>
    <property type="molecule type" value="Genomic_DNA"/>
</dbReference>
<evidence type="ECO:0000313" key="1">
    <source>
        <dbReference type="EMBL" id="EEA28497.1"/>
    </source>
</evidence>
<proteinExistence type="predicted"/>
<dbReference type="Proteomes" id="UP000001294">
    <property type="component" value="Unassembled WGS sequence"/>
</dbReference>
<reference evidence="2" key="1">
    <citation type="journal article" date="2015" name="Genome Announc.">
        <title>Genome sequence of the AIDS-associated pathogen Penicillium marneffei (ATCC18224) and its near taxonomic relative Talaromyces stipitatus (ATCC10500).</title>
        <authorList>
            <person name="Nierman W.C."/>
            <person name="Fedorova-Abrams N.D."/>
            <person name="Andrianopoulos A."/>
        </authorList>
    </citation>
    <scope>NUCLEOTIDE SEQUENCE [LARGE SCALE GENOMIC DNA]</scope>
    <source>
        <strain evidence="2">ATCC 18224 / CBS 334.59 / QM 7333</strain>
    </source>
</reference>
<gene>
    <name evidence="1" type="ORF">PMAA_033040</name>
</gene>
<evidence type="ECO:0000313" key="2">
    <source>
        <dbReference type="Proteomes" id="UP000001294"/>
    </source>
</evidence>
<dbReference type="VEuPathDB" id="FungiDB:PMAA_033040"/>
<dbReference type="OrthoDB" id="5404599at2759"/>
<sequence length="113" mass="12592">MTGHSKIKQSPSLASWSDENGAIFVLSNASAPIPETRLLPVTSELQKVYDTGDASAVWRVGEAFIKLKDLITPNATREHATLQYLQDKHPLDFNIPEAYYYADLGKRYLIILG</sequence>